<dbReference type="GO" id="GO:0008270">
    <property type="term" value="F:zinc ion binding"/>
    <property type="evidence" value="ECO:0007669"/>
    <property type="project" value="UniProtKB-KW"/>
</dbReference>
<keyword evidence="1" id="KW-0479">Metal-binding</keyword>
<dbReference type="Pfam" id="PF04500">
    <property type="entry name" value="FLYWCH"/>
    <property type="match status" value="1"/>
</dbReference>
<keyword evidence="5" id="KW-1185">Reference proteome</keyword>
<protein>
    <submittedName>
        <fullName evidence="6">FLYWCH-type domain-containing protein</fullName>
    </submittedName>
</protein>
<dbReference type="InterPro" id="IPR007588">
    <property type="entry name" value="Znf_FLYWCH"/>
</dbReference>
<keyword evidence="3" id="KW-0862">Zinc</keyword>
<proteinExistence type="predicted"/>
<reference evidence="6" key="1">
    <citation type="submission" date="2022-11" db="UniProtKB">
        <authorList>
            <consortium name="WormBaseParasite"/>
        </authorList>
    </citation>
    <scope>IDENTIFICATION</scope>
</reference>
<accession>A0A914GT25</accession>
<evidence type="ECO:0000313" key="5">
    <source>
        <dbReference type="Proteomes" id="UP000887572"/>
    </source>
</evidence>
<evidence type="ECO:0000259" key="4">
    <source>
        <dbReference type="Pfam" id="PF04500"/>
    </source>
</evidence>
<evidence type="ECO:0000256" key="2">
    <source>
        <dbReference type="ARBA" id="ARBA00022771"/>
    </source>
</evidence>
<evidence type="ECO:0000256" key="1">
    <source>
        <dbReference type="ARBA" id="ARBA00022723"/>
    </source>
</evidence>
<dbReference type="AlphaFoldDB" id="A0A914GT25"/>
<dbReference type="Gene3D" id="2.20.25.240">
    <property type="match status" value="1"/>
</dbReference>
<organism evidence="5 6">
    <name type="scientific">Globodera rostochiensis</name>
    <name type="common">Golden nematode worm</name>
    <name type="synonym">Heterodera rostochiensis</name>
    <dbReference type="NCBI Taxonomy" id="31243"/>
    <lineage>
        <taxon>Eukaryota</taxon>
        <taxon>Metazoa</taxon>
        <taxon>Ecdysozoa</taxon>
        <taxon>Nematoda</taxon>
        <taxon>Chromadorea</taxon>
        <taxon>Rhabditida</taxon>
        <taxon>Tylenchina</taxon>
        <taxon>Tylenchomorpha</taxon>
        <taxon>Tylenchoidea</taxon>
        <taxon>Heteroderidae</taxon>
        <taxon>Heteroderinae</taxon>
        <taxon>Globodera</taxon>
    </lineage>
</organism>
<keyword evidence="2" id="KW-0863">Zinc-finger</keyword>
<feature type="domain" description="FLYWCH-type" evidence="4">
    <location>
        <begin position="57"/>
        <end position="114"/>
    </location>
</feature>
<sequence>MRNNKHFAQMWLFKCGHSAIFVVKRMPFRLIVAIVIAHLCLTQLPEQHQDQLGPAERTTKAKTLFVFHGYEMRKDRIIAEGRTQVWRCVRKSCTGRAHSEVGTTDLVETTKHNHLADPDSTTCVHQISCNCIL</sequence>
<dbReference type="WBParaSite" id="Gr19_v10_g11119.t1">
    <property type="protein sequence ID" value="Gr19_v10_g11119.t1"/>
    <property type="gene ID" value="Gr19_v10_g11119"/>
</dbReference>
<dbReference type="Proteomes" id="UP000887572">
    <property type="component" value="Unplaced"/>
</dbReference>
<evidence type="ECO:0000313" key="6">
    <source>
        <dbReference type="WBParaSite" id="Gr19_v10_g11119.t1"/>
    </source>
</evidence>
<name>A0A914GT25_GLORO</name>
<evidence type="ECO:0000256" key="3">
    <source>
        <dbReference type="ARBA" id="ARBA00022833"/>
    </source>
</evidence>